<evidence type="ECO:0000256" key="1">
    <source>
        <dbReference type="SAM" id="Coils"/>
    </source>
</evidence>
<dbReference type="AlphaFoldDB" id="A0A4Z2DR85"/>
<gene>
    <name evidence="2" type="ORF">EWB00_009464</name>
</gene>
<reference evidence="2 3" key="1">
    <citation type="submission" date="2019-03" db="EMBL/GenBank/DDBJ databases">
        <title>An improved genome assembly of the fluke Schistosoma japonicum.</title>
        <authorList>
            <person name="Hu W."/>
            <person name="Luo F."/>
            <person name="Yin M."/>
            <person name="Mo X."/>
            <person name="Sun C."/>
            <person name="Wu Q."/>
            <person name="Zhu B."/>
            <person name="Xiang M."/>
            <person name="Wang J."/>
            <person name="Wang Y."/>
            <person name="Zhang T."/>
            <person name="Xu B."/>
            <person name="Zheng H."/>
            <person name="Feng Z."/>
        </authorList>
    </citation>
    <scope>NUCLEOTIDE SEQUENCE [LARGE SCALE GENOMIC DNA]</scope>
    <source>
        <strain evidence="2">HuSjv2</strain>
        <tissue evidence="2">Worms</tissue>
    </source>
</reference>
<accession>A0A4Z2DR85</accession>
<dbReference type="EMBL" id="SKCS01000056">
    <property type="protein sequence ID" value="TNN19041.1"/>
    <property type="molecule type" value="Genomic_DNA"/>
</dbReference>
<keyword evidence="1" id="KW-0175">Coiled coil</keyword>
<keyword evidence="3" id="KW-1185">Reference proteome</keyword>
<dbReference type="OrthoDB" id="2136082at2759"/>
<feature type="coiled-coil region" evidence="1">
    <location>
        <begin position="231"/>
        <end position="265"/>
    </location>
</feature>
<feature type="coiled-coil region" evidence="1">
    <location>
        <begin position="59"/>
        <end position="140"/>
    </location>
</feature>
<comment type="caution">
    <text evidence="2">The sequence shown here is derived from an EMBL/GenBank/DDBJ whole genome shotgun (WGS) entry which is preliminary data.</text>
</comment>
<evidence type="ECO:0000313" key="3">
    <source>
        <dbReference type="Proteomes" id="UP000311919"/>
    </source>
</evidence>
<proteinExistence type="predicted"/>
<name>A0A4Z2DR85_SCHJA</name>
<sequence>MLVSPNQSSKLTKNPGNIKQNSLRNIRLLHQKVFKLETQLQEKDAQYNRLVTDIKFTRVEELRIQLETAFTEIKRLKEHIQILSEQCRDKKEKPPAKSKRGFTSENNEINFQIKTLGKVIKDLDQQKQELIAKNHCLVNKIQKLYRHLSSNDIKEDISPYRASENGAYNVQNKRSETSADDHLVATIVESTISHKVTNATPKVSMIVRQDENIAKELASAKAQISNLQYMNKQLTDSTEKMKKEYELLEKKITEQESEVQKNQRKNMQEHGCQTDIQMRKQYTDIAKPESDEVNVKNKTEENRFTEKEINVIPTKEIDHKDLDNNFHRTSEENKSEMNARSQQNRFTDLNNLGDSPPIKQQTDNTVTTFRLQKKAKF</sequence>
<dbReference type="Proteomes" id="UP000311919">
    <property type="component" value="Unassembled WGS sequence"/>
</dbReference>
<evidence type="ECO:0000313" key="2">
    <source>
        <dbReference type="EMBL" id="TNN19041.1"/>
    </source>
</evidence>
<organism evidence="2 3">
    <name type="scientific">Schistosoma japonicum</name>
    <name type="common">Blood fluke</name>
    <dbReference type="NCBI Taxonomy" id="6182"/>
    <lineage>
        <taxon>Eukaryota</taxon>
        <taxon>Metazoa</taxon>
        <taxon>Spiralia</taxon>
        <taxon>Lophotrochozoa</taxon>
        <taxon>Platyhelminthes</taxon>
        <taxon>Trematoda</taxon>
        <taxon>Digenea</taxon>
        <taxon>Strigeidida</taxon>
        <taxon>Schistosomatoidea</taxon>
        <taxon>Schistosomatidae</taxon>
        <taxon>Schistosoma</taxon>
    </lineage>
</organism>
<protein>
    <submittedName>
        <fullName evidence="2">IQ domain-containing protein isoform 1</fullName>
    </submittedName>
</protein>